<feature type="region of interest" description="Disordered" evidence="3">
    <location>
        <begin position="1"/>
        <end position="36"/>
    </location>
</feature>
<feature type="binding site" evidence="2">
    <location>
        <position position="111"/>
    </location>
    <ligand>
        <name>Zn(2+)</name>
        <dbReference type="ChEBI" id="CHEBI:29105"/>
    </ligand>
</feature>
<comment type="similarity">
    <text evidence="1">Belongs to the beta-class carbonic anhydrase family.</text>
</comment>
<reference evidence="4 5" key="1">
    <citation type="submission" date="2017-06" db="EMBL/GenBank/DDBJ databases">
        <authorList>
            <person name="Kim H.J."/>
            <person name="Triplett B.A."/>
        </authorList>
    </citation>
    <scope>NUCLEOTIDE SEQUENCE [LARGE SCALE GENOMIC DNA]</scope>
    <source>
        <strain evidence="4 5">DSM 25597</strain>
    </source>
</reference>
<dbReference type="SMART" id="SM00947">
    <property type="entry name" value="Pro_CA"/>
    <property type="match status" value="1"/>
</dbReference>
<dbReference type="PANTHER" id="PTHR11002">
    <property type="entry name" value="CARBONIC ANHYDRASE"/>
    <property type="match status" value="1"/>
</dbReference>
<feature type="compositionally biased region" description="Polar residues" evidence="3">
    <location>
        <begin position="26"/>
        <end position="36"/>
    </location>
</feature>
<dbReference type="RefSeq" id="WP_089370449.1">
    <property type="nucleotide sequence ID" value="NZ_BMEP01000003.1"/>
</dbReference>
<dbReference type="EMBL" id="FZNY01000001">
    <property type="protein sequence ID" value="SNR46839.1"/>
    <property type="molecule type" value="Genomic_DNA"/>
</dbReference>
<dbReference type="AlphaFoldDB" id="A0A238WMC4"/>
<evidence type="ECO:0000313" key="4">
    <source>
        <dbReference type="EMBL" id="SNR46839.1"/>
    </source>
</evidence>
<feature type="binding site" evidence="2">
    <location>
        <position position="60"/>
    </location>
    <ligand>
        <name>Zn(2+)</name>
        <dbReference type="ChEBI" id="CHEBI:29105"/>
    </ligand>
</feature>
<dbReference type="Gene3D" id="3.40.1050.10">
    <property type="entry name" value="Carbonic anhydrase"/>
    <property type="match status" value="1"/>
</dbReference>
<dbReference type="Proteomes" id="UP000198379">
    <property type="component" value="Unassembled WGS sequence"/>
</dbReference>
<protein>
    <submittedName>
        <fullName evidence="4">Carbonic anhydrase</fullName>
    </submittedName>
</protein>
<dbReference type="GO" id="GO:0008270">
    <property type="term" value="F:zinc ion binding"/>
    <property type="evidence" value="ECO:0007669"/>
    <property type="project" value="InterPro"/>
</dbReference>
<dbReference type="SUPFAM" id="SSF53056">
    <property type="entry name" value="beta-carbonic anhydrase, cab"/>
    <property type="match status" value="1"/>
</dbReference>
<evidence type="ECO:0000313" key="5">
    <source>
        <dbReference type="Proteomes" id="UP000198379"/>
    </source>
</evidence>
<dbReference type="InterPro" id="IPR036874">
    <property type="entry name" value="Carbonic_anhydrase_sf"/>
</dbReference>
<feature type="compositionally biased region" description="Polar residues" evidence="3">
    <location>
        <begin position="1"/>
        <end position="18"/>
    </location>
</feature>
<feature type="binding site" evidence="2">
    <location>
        <position position="114"/>
    </location>
    <ligand>
        <name>Zn(2+)</name>
        <dbReference type="ChEBI" id="CHEBI:29105"/>
    </ligand>
</feature>
<dbReference type="Pfam" id="PF00484">
    <property type="entry name" value="Pro_CA"/>
    <property type="match status" value="1"/>
</dbReference>
<dbReference type="PANTHER" id="PTHR11002:SF79">
    <property type="entry name" value="CARBONIC ANHYDRASE 2"/>
    <property type="match status" value="1"/>
</dbReference>
<feature type="binding site" evidence="2">
    <location>
        <position position="58"/>
    </location>
    <ligand>
        <name>Zn(2+)</name>
        <dbReference type="ChEBI" id="CHEBI:29105"/>
    </ligand>
</feature>
<dbReference type="CDD" id="cd03378">
    <property type="entry name" value="beta_CA_cladeC"/>
    <property type="match status" value="1"/>
</dbReference>
<evidence type="ECO:0000256" key="1">
    <source>
        <dbReference type="ARBA" id="ARBA00006217"/>
    </source>
</evidence>
<accession>A0A238WMC4</accession>
<keyword evidence="2" id="KW-0479">Metal-binding</keyword>
<proteinExistence type="inferred from homology"/>
<keyword evidence="2" id="KW-0862">Zinc</keyword>
<dbReference type="GO" id="GO:0004089">
    <property type="term" value="F:carbonate dehydratase activity"/>
    <property type="evidence" value="ECO:0007669"/>
    <property type="project" value="InterPro"/>
</dbReference>
<keyword evidence="5" id="KW-1185">Reference proteome</keyword>
<organism evidence="4 5">
    <name type="scientific">Dokdonia pacifica</name>
    <dbReference type="NCBI Taxonomy" id="1627892"/>
    <lineage>
        <taxon>Bacteria</taxon>
        <taxon>Pseudomonadati</taxon>
        <taxon>Bacteroidota</taxon>
        <taxon>Flavobacteriia</taxon>
        <taxon>Flavobacteriales</taxon>
        <taxon>Flavobacteriaceae</taxon>
        <taxon>Dokdonia</taxon>
    </lineage>
</organism>
<evidence type="ECO:0000256" key="3">
    <source>
        <dbReference type="SAM" id="MobiDB-lite"/>
    </source>
</evidence>
<dbReference type="OrthoDB" id="9797527at2"/>
<evidence type="ECO:0000256" key="2">
    <source>
        <dbReference type="PIRSR" id="PIRSR601765-1"/>
    </source>
</evidence>
<name>A0A238WMC4_9FLAO</name>
<gene>
    <name evidence="4" type="ORF">SAMN06265376_1011158</name>
</gene>
<sequence>MKALNKDTQAAITPSDSLQRLKEGNTRFTSTSPAQRDLLQQVSDTSGGQWPHAVVLSCIDSRVPVETIFDQGIGDVFSARVAGNVVSPDITASIEYGCKVAGSRTVVVLGHTGCGAVKTAIQDANSASPLQLGSIRSLLDGIKPSVHAVQTPDKISERTYENKEFFDAVVYKNVALTIENLRNDSPVLKEMEDNKEIKIVGAVYSVSDGKVTFMD</sequence>
<comment type="cofactor">
    <cofactor evidence="2">
        <name>Zn(2+)</name>
        <dbReference type="ChEBI" id="CHEBI:29105"/>
    </cofactor>
    <text evidence="2">Binds 1 zinc ion per subunit.</text>
</comment>
<dbReference type="NCBIfam" id="NF011765">
    <property type="entry name" value="PRK15219.1"/>
    <property type="match status" value="1"/>
</dbReference>
<dbReference type="InterPro" id="IPR001765">
    <property type="entry name" value="Carbonic_anhydrase"/>
</dbReference>